<dbReference type="Proteomes" id="UP000323317">
    <property type="component" value="Unassembled WGS sequence"/>
</dbReference>
<dbReference type="EMBL" id="VTEH01000004">
    <property type="protein sequence ID" value="TYR76066.1"/>
    <property type="molecule type" value="Genomic_DNA"/>
</dbReference>
<evidence type="ECO:0000313" key="2">
    <source>
        <dbReference type="Proteomes" id="UP000323317"/>
    </source>
</evidence>
<reference evidence="1 2" key="1">
    <citation type="submission" date="2019-08" db="EMBL/GenBank/DDBJ databases">
        <title>Bacillus genomes from the desert of Cuatro Cienegas, Coahuila.</title>
        <authorList>
            <person name="Olmedo-Alvarez G."/>
        </authorList>
    </citation>
    <scope>NUCLEOTIDE SEQUENCE [LARGE SCALE GENOMIC DNA]</scope>
    <source>
        <strain evidence="1 2">CH40_1T</strain>
    </source>
</reference>
<evidence type="ECO:0000313" key="1">
    <source>
        <dbReference type="EMBL" id="TYR76066.1"/>
    </source>
</evidence>
<gene>
    <name evidence="1" type="ORF">FZC79_07895</name>
</gene>
<sequence>MKQIRGSQLNPNNVQLECIRVPKVYDWVFDALSPDTNVTVPPECAVAIAAAVAEGRTPLTVECEAPTVGGFFPLDHTPDPTGNVSCVVSANIVRNDDLAEGLGIIKVIITVRPLITVMDDTGATICSFRPTISTSRQLVVCIPEELTNDNAMCRVISLGCDVNYNEFANPDLGLQVTLDICFDVQIEAEVKLEIEGKFCFPRANDIEIPTNGFCPPFEYPQQCPTVFPEPNCECQGDVSAMDTNVAITVGGTPTTNPLNTATINATICDNCNLDYSSLVFNFLDQRVLVDPTLNRSFMFVADPNEFEPETFVCTPTTLTVSGEGTFMPTVGADDPNATFTLLLDAAANEYTFTVTSTSGVYAIGPVMVEEDELTVTNCVTFDEINNG</sequence>
<accession>A0A5D4KGL1</accession>
<organism evidence="1 2">
    <name type="scientific">Rossellomorea vietnamensis</name>
    <dbReference type="NCBI Taxonomy" id="218284"/>
    <lineage>
        <taxon>Bacteria</taxon>
        <taxon>Bacillati</taxon>
        <taxon>Bacillota</taxon>
        <taxon>Bacilli</taxon>
        <taxon>Bacillales</taxon>
        <taxon>Bacillaceae</taxon>
        <taxon>Rossellomorea</taxon>
    </lineage>
</organism>
<name>A0A5D4KGL1_9BACI</name>
<proteinExistence type="predicted"/>
<dbReference type="AlphaFoldDB" id="A0A5D4KGL1"/>
<protein>
    <submittedName>
        <fullName evidence="1">Uncharacterized protein</fullName>
    </submittedName>
</protein>
<dbReference type="RefSeq" id="WP_148946284.1">
    <property type="nucleotide sequence ID" value="NZ_VTEH01000004.1"/>
</dbReference>
<comment type="caution">
    <text evidence="1">The sequence shown here is derived from an EMBL/GenBank/DDBJ whole genome shotgun (WGS) entry which is preliminary data.</text>
</comment>